<dbReference type="SMART" id="SM00108">
    <property type="entry name" value="B_lectin"/>
    <property type="match status" value="1"/>
</dbReference>
<dbReference type="InterPro" id="IPR036426">
    <property type="entry name" value="Bulb-type_lectin_dom_sf"/>
</dbReference>
<accession>A0AAW0LIQ6</accession>
<evidence type="ECO:0000256" key="9">
    <source>
        <dbReference type="SAM" id="SignalP"/>
    </source>
</evidence>
<gene>
    <name evidence="12" type="primary">PK1_8</name>
    <name evidence="12" type="ORF">CFP56_043113</name>
</gene>
<keyword evidence="2 8" id="KW-0812">Transmembrane</keyword>
<protein>
    <submittedName>
        <fullName evidence="12">Receptor protein kinase zmpk1</fullName>
    </submittedName>
</protein>
<dbReference type="Proteomes" id="UP000237347">
    <property type="component" value="Unassembled WGS sequence"/>
</dbReference>
<evidence type="ECO:0000259" key="10">
    <source>
        <dbReference type="PROSITE" id="PS50927"/>
    </source>
</evidence>
<dbReference type="Pfam" id="PF01453">
    <property type="entry name" value="B_lectin"/>
    <property type="match status" value="1"/>
</dbReference>
<evidence type="ECO:0000256" key="7">
    <source>
        <dbReference type="ARBA" id="ARBA00023180"/>
    </source>
</evidence>
<feature type="domain" description="Apple" evidence="11">
    <location>
        <begin position="338"/>
        <end position="420"/>
    </location>
</feature>
<dbReference type="Gene3D" id="1.10.510.10">
    <property type="entry name" value="Transferase(Phosphotransferase) domain 1"/>
    <property type="match status" value="1"/>
</dbReference>
<evidence type="ECO:0000259" key="11">
    <source>
        <dbReference type="PROSITE" id="PS50948"/>
    </source>
</evidence>
<evidence type="ECO:0000256" key="2">
    <source>
        <dbReference type="ARBA" id="ARBA00022692"/>
    </source>
</evidence>
<dbReference type="Gene3D" id="2.90.10.10">
    <property type="entry name" value="Bulb-type lectin domain"/>
    <property type="match status" value="1"/>
</dbReference>
<feature type="domain" description="Bulb-type lectin" evidence="10">
    <location>
        <begin position="26"/>
        <end position="150"/>
    </location>
</feature>
<feature type="signal peptide" evidence="9">
    <location>
        <begin position="1"/>
        <end position="21"/>
    </location>
</feature>
<evidence type="ECO:0000256" key="4">
    <source>
        <dbReference type="ARBA" id="ARBA00022989"/>
    </source>
</evidence>
<evidence type="ECO:0000256" key="6">
    <source>
        <dbReference type="ARBA" id="ARBA00023157"/>
    </source>
</evidence>
<dbReference type="GO" id="GO:0016301">
    <property type="term" value="F:kinase activity"/>
    <property type="evidence" value="ECO:0007669"/>
    <property type="project" value="UniProtKB-KW"/>
</dbReference>
<dbReference type="CDD" id="cd00028">
    <property type="entry name" value="B_lectin"/>
    <property type="match status" value="1"/>
</dbReference>
<dbReference type="PANTHER" id="PTHR47974:SF3">
    <property type="entry name" value="RECEPTOR-LIKE SERINE_THREONINE-PROTEIN KINASE"/>
    <property type="match status" value="1"/>
</dbReference>
<dbReference type="PROSITE" id="PS50948">
    <property type="entry name" value="PAN"/>
    <property type="match status" value="1"/>
</dbReference>
<dbReference type="EMBL" id="PKMF04000092">
    <property type="protein sequence ID" value="KAK7851050.1"/>
    <property type="molecule type" value="Genomic_DNA"/>
</dbReference>
<dbReference type="PANTHER" id="PTHR47974">
    <property type="entry name" value="OS07G0415500 PROTEIN"/>
    <property type="match status" value="1"/>
</dbReference>
<sequence>MDISIFFLLLCLLQTLSLSSSNTLDTLRGTSLSAEKPSDKLISENGEFSAGFFPVGDNAFCFAIWLNESSTPTVVWMANRDEPVNGRGSVLSILADGQLILTNSLGITIWTTKAADLTSLEVTNLQLQLQNTGNLVLHNSKGLVIWQSFDSPSDTLLPQQELTMMSSLISRKSQGDYSSGNYKLFFDNDNVLHLLFQGPTMSSLYWPDPWLENPGQAGRSMYNTSRRALLHDSGYFESSDHFQINATDFGVVTHRRLTLDPDGNPRLYSLQKMNGSWEWVVTWQAFSDPCRIHGICGPNSLCSYDHVSGRRCSCLQGFKIKDQTDWSYGCEPEFSIPCNHTDESSFVQLAHAEFYGSDIFFHQNVTFQFCQEQCLNRCDCNGFQYKYDEGSGYYNCYPKYLLMSGHQSPNFVGDFYLRLPKAGLFYSKIPDGEFKLQCLANLSKQIIRTYENKTVKLLLWFATAVGGMEVTCVLLVWLFLLRTSKHPNPDPASQGYLLTTKFKRFTFDELRKVTRGFKEYINIGIATRRSWIEEIIDPMMFGKYDKVKMELLVKVALQCVAEDRDERPSMNQVVEMLIGHED</sequence>
<keyword evidence="12" id="KW-0808">Transferase</keyword>
<proteinExistence type="predicted"/>
<evidence type="ECO:0000256" key="8">
    <source>
        <dbReference type="SAM" id="Phobius"/>
    </source>
</evidence>
<keyword evidence="6" id="KW-1015">Disulfide bond</keyword>
<evidence type="ECO:0000256" key="1">
    <source>
        <dbReference type="ARBA" id="ARBA00004167"/>
    </source>
</evidence>
<evidence type="ECO:0000256" key="3">
    <source>
        <dbReference type="ARBA" id="ARBA00022729"/>
    </source>
</evidence>
<reference evidence="12 13" key="1">
    <citation type="journal article" date="2018" name="Sci. Data">
        <title>The draft genome sequence of cork oak.</title>
        <authorList>
            <person name="Ramos A.M."/>
            <person name="Usie A."/>
            <person name="Barbosa P."/>
            <person name="Barros P.M."/>
            <person name="Capote T."/>
            <person name="Chaves I."/>
            <person name="Simoes F."/>
            <person name="Abreu I."/>
            <person name="Carrasquinho I."/>
            <person name="Faro C."/>
            <person name="Guimaraes J.B."/>
            <person name="Mendonca D."/>
            <person name="Nobrega F."/>
            <person name="Rodrigues L."/>
            <person name="Saibo N.J.M."/>
            <person name="Varela M.C."/>
            <person name="Egas C."/>
            <person name="Matos J."/>
            <person name="Miguel C.M."/>
            <person name="Oliveira M.M."/>
            <person name="Ricardo C.P."/>
            <person name="Goncalves S."/>
        </authorList>
    </citation>
    <scope>NUCLEOTIDE SEQUENCE [LARGE SCALE GENOMIC DNA]</scope>
    <source>
        <strain evidence="13">cv. HL8</strain>
    </source>
</reference>
<comment type="subcellular location">
    <subcellularLocation>
        <location evidence="1">Membrane</location>
        <topology evidence="1">Single-pass membrane protein</topology>
    </subcellularLocation>
</comment>
<dbReference type="AlphaFoldDB" id="A0AAW0LIQ6"/>
<dbReference type="GO" id="GO:0048544">
    <property type="term" value="P:recognition of pollen"/>
    <property type="evidence" value="ECO:0007669"/>
    <property type="project" value="InterPro"/>
</dbReference>
<feature type="chain" id="PRO_5043586861" evidence="9">
    <location>
        <begin position="22"/>
        <end position="582"/>
    </location>
</feature>
<keyword evidence="5 8" id="KW-0472">Membrane</keyword>
<keyword evidence="4 8" id="KW-1133">Transmembrane helix</keyword>
<name>A0AAW0LIQ6_QUESU</name>
<evidence type="ECO:0000256" key="5">
    <source>
        <dbReference type="ARBA" id="ARBA00023136"/>
    </source>
</evidence>
<keyword evidence="3 9" id="KW-0732">Signal</keyword>
<organism evidence="12 13">
    <name type="scientific">Quercus suber</name>
    <name type="common">Cork oak</name>
    <dbReference type="NCBI Taxonomy" id="58331"/>
    <lineage>
        <taxon>Eukaryota</taxon>
        <taxon>Viridiplantae</taxon>
        <taxon>Streptophyta</taxon>
        <taxon>Embryophyta</taxon>
        <taxon>Tracheophyta</taxon>
        <taxon>Spermatophyta</taxon>
        <taxon>Magnoliopsida</taxon>
        <taxon>eudicotyledons</taxon>
        <taxon>Gunneridae</taxon>
        <taxon>Pentapetalae</taxon>
        <taxon>rosids</taxon>
        <taxon>fabids</taxon>
        <taxon>Fagales</taxon>
        <taxon>Fagaceae</taxon>
        <taxon>Quercus</taxon>
    </lineage>
</organism>
<feature type="transmembrane region" description="Helical" evidence="8">
    <location>
        <begin position="457"/>
        <end position="480"/>
    </location>
</feature>
<keyword evidence="12" id="KW-0418">Kinase</keyword>
<dbReference type="InterPro" id="IPR000858">
    <property type="entry name" value="S_locus_glycoprot_dom"/>
</dbReference>
<dbReference type="SUPFAM" id="SSF51110">
    <property type="entry name" value="alpha-D-mannose-specific plant lectins"/>
    <property type="match status" value="1"/>
</dbReference>
<evidence type="ECO:0000313" key="12">
    <source>
        <dbReference type="EMBL" id="KAK7851050.1"/>
    </source>
</evidence>
<dbReference type="Pfam" id="PF00954">
    <property type="entry name" value="S_locus_glycop"/>
    <property type="match status" value="1"/>
</dbReference>
<keyword evidence="12" id="KW-0675">Receptor</keyword>
<comment type="caution">
    <text evidence="12">The sequence shown here is derived from an EMBL/GenBank/DDBJ whole genome shotgun (WGS) entry which is preliminary data.</text>
</comment>
<keyword evidence="13" id="KW-1185">Reference proteome</keyword>
<dbReference type="CDD" id="cd01098">
    <property type="entry name" value="PAN_AP_plant"/>
    <property type="match status" value="1"/>
</dbReference>
<keyword evidence="7" id="KW-0325">Glycoprotein</keyword>
<dbReference type="InterPro" id="IPR003609">
    <property type="entry name" value="Pan_app"/>
</dbReference>
<evidence type="ECO:0000313" key="13">
    <source>
        <dbReference type="Proteomes" id="UP000237347"/>
    </source>
</evidence>
<dbReference type="InterPro" id="IPR001480">
    <property type="entry name" value="Bulb-type_lectin_dom"/>
</dbReference>
<dbReference type="PROSITE" id="PS50927">
    <property type="entry name" value="BULB_LECTIN"/>
    <property type="match status" value="1"/>
</dbReference>
<dbReference type="GO" id="GO:0016020">
    <property type="term" value="C:membrane"/>
    <property type="evidence" value="ECO:0007669"/>
    <property type="project" value="UniProtKB-SubCell"/>
</dbReference>